<dbReference type="EMBL" id="JACQAY010000249">
    <property type="protein sequence ID" value="MBI3540118.1"/>
    <property type="molecule type" value="Genomic_DNA"/>
</dbReference>
<dbReference type="GO" id="GO:0071709">
    <property type="term" value="P:membrane assembly"/>
    <property type="evidence" value="ECO:0007669"/>
    <property type="project" value="InterPro"/>
</dbReference>
<dbReference type="InterPro" id="IPR034746">
    <property type="entry name" value="POTRA"/>
</dbReference>
<dbReference type="Gene3D" id="2.40.160.50">
    <property type="entry name" value="membrane protein fhac: a member of the omp85/tpsb transporter family"/>
    <property type="match status" value="1"/>
</dbReference>
<gene>
    <name evidence="9" type="primary">bamA</name>
    <name evidence="9" type="ORF">HY076_07580</name>
</gene>
<organism evidence="9 10">
    <name type="scientific">Eiseniibacteriota bacterium</name>
    <dbReference type="NCBI Taxonomy" id="2212470"/>
    <lineage>
        <taxon>Bacteria</taxon>
        <taxon>Candidatus Eiseniibacteriota</taxon>
    </lineage>
</organism>
<dbReference type="Proteomes" id="UP000807850">
    <property type="component" value="Unassembled WGS sequence"/>
</dbReference>
<dbReference type="Pfam" id="PF07244">
    <property type="entry name" value="POTRA"/>
    <property type="match status" value="5"/>
</dbReference>
<evidence type="ECO:0000256" key="1">
    <source>
        <dbReference type="ARBA" id="ARBA00004370"/>
    </source>
</evidence>
<evidence type="ECO:0000256" key="5">
    <source>
        <dbReference type="ARBA" id="ARBA00023136"/>
    </source>
</evidence>
<dbReference type="PROSITE" id="PS51779">
    <property type="entry name" value="POTRA"/>
    <property type="match status" value="2"/>
</dbReference>
<dbReference type="AlphaFoldDB" id="A0A9D6L726"/>
<protein>
    <recommendedName>
        <fullName evidence="7">Outer membrane protein assembly factor BamA</fullName>
    </recommendedName>
</protein>
<evidence type="ECO:0000256" key="7">
    <source>
        <dbReference type="NCBIfam" id="TIGR03303"/>
    </source>
</evidence>
<dbReference type="PANTHER" id="PTHR12815">
    <property type="entry name" value="SORTING AND ASSEMBLY MACHINERY SAMM50 PROTEIN FAMILY MEMBER"/>
    <property type="match status" value="1"/>
</dbReference>
<comment type="subcellular location">
    <subcellularLocation>
        <location evidence="1">Membrane</location>
    </subcellularLocation>
</comment>
<evidence type="ECO:0000256" key="4">
    <source>
        <dbReference type="ARBA" id="ARBA00022737"/>
    </source>
</evidence>
<reference evidence="9" key="1">
    <citation type="submission" date="2020-07" db="EMBL/GenBank/DDBJ databases">
        <title>Huge and variable diversity of episymbiotic CPR bacteria and DPANN archaea in groundwater ecosystems.</title>
        <authorList>
            <person name="He C.Y."/>
            <person name="Keren R."/>
            <person name="Whittaker M."/>
            <person name="Farag I.F."/>
            <person name="Doudna J."/>
            <person name="Cate J.H.D."/>
            <person name="Banfield J.F."/>
        </authorList>
    </citation>
    <scope>NUCLEOTIDE SEQUENCE</scope>
    <source>
        <strain evidence="9">NC_groundwater_928_Pr1_S-0.2um_72_17</strain>
    </source>
</reference>
<dbReference type="GO" id="GO:0009279">
    <property type="term" value="C:cell outer membrane"/>
    <property type="evidence" value="ECO:0007669"/>
    <property type="project" value="UniProtKB-UniRule"/>
</dbReference>
<sequence length="817" mass="90656">MAAQDTTIADPAKPVDAAIQPFHASPAGTPVPLPAAAADSDTVAAEDLVRIVGRVSVQGNVSTDSLRILRSFEVPSGMRYSPEAVRRGIRKLYALGIFDDMSVDQVPRDTVMDIVIHVVERPRVTRIEFTGNKKKDKDELEKKLSMHVGEPHSAVVVQAQIDSLLKFYRDDGYSQAKIEAVSDTAAGGRLVRFVISEGEKVKITRIRFEGATAFPEKKLRKALKTKQKGFFGGGDVNDEHFAEDQTKLEAWYRDHGYRDARVTGHRLEPGNTPRHLTMIWTVEEGPRYVVGKVTWSGNSVLPAAAVQRYWQPKPGEVYSHARIEKAQGDAYADYAEQGHLYVAVDPRETVRDSAVDIAFNVTEGPPSNVRMVLISGNKATREKVIRRELKVREGDRFRRSALVRSQGDLMRLGFFEEVLPDFTPADSNDVDITFKVKEKTVGTASAGAGYTATDGITGFIELGHNNVLGNGQSVQLHLERGSRRSDYSLSFTEPWFHDTPTLLGFSVFSYRHEVATSTTDITGNYREKRVGGSVQIGRPLPWPDYSRGSLSYSLEDVEIDSLTTLDLATRVALGGIQFGKEQLTSSLTGTFLRNTADHPLYPTHGSKLSLTSDFAGGPFGGSVNFHKHRFEERVYVPSLLKGVTTMFRARIGLLGTYTGQFSAVPAYERFRLGGGTTPDPLRGYDDYMVVPSKFIQDVITGKRFDHIVVVAPGDTDTVYVNTTQRVRYPGGRFMILTTFEQQFPIVNPLHAVLFFDAGNTWDQWREIHPLDLKMGAGIGFRMEIPLLGIVGFDYGYGFNRDDRPRAVGHFLIGQTSF</sequence>
<feature type="domain" description="POTRA" evidence="8">
    <location>
        <begin position="50"/>
        <end position="121"/>
    </location>
</feature>
<evidence type="ECO:0000313" key="10">
    <source>
        <dbReference type="Proteomes" id="UP000807850"/>
    </source>
</evidence>
<dbReference type="InterPro" id="IPR023707">
    <property type="entry name" value="OM_assembly_BamA"/>
</dbReference>
<dbReference type="Pfam" id="PF01103">
    <property type="entry name" value="Omp85"/>
    <property type="match status" value="1"/>
</dbReference>
<accession>A0A9D6L726</accession>
<evidence type="ECO:0000256" key="2">
    <source>
        <dbReference type="ARBA" id="ARBA00022452"/>
    </source>
</evidence>
<keyword evidence="4" id="KW-0677">Repeat</keyword>
<evidence type="ECO:0000313" key="9">
    <source>
        <dbReference type="EMBL" id="MBI3540118.1"/>
    </source>
</evidence>
<dbReference type="PIRSF" id="PIRSF006076">
    <property type="entry name" value="OM_assembly_OMP85"/>
    <property type="match status" value="1"/>
</dbReference>
<evidence type="ECO:0000256" key="6">
    <source>
        <dbReference type="ARBA" id="ARBA00023237"/>
    </source>
</evidence>
<dbReference type="InterPro" id="IPR039910">
    <property type="entry name" value="D15-like"/>
</dbReference>
<dbReference type="PANTHER" id="PTHR12815:SF18">
    <property type="entry name" value="SORTING AND ASSEMBLY MACHINERY COMPONENT 50 HOMOLOG"/>
    <property type="match status" value="1"/>
</dbReference>
<dbReference type="InterPro" id="IPR000184">
    <property type="entry name" value="Bac_surfAg_D15"/>
</dbReference>
<evidence type="ECO:0000256" key="3">
    <source>
        <dbReference type="ARBA" id="ARBA00022692"/>
    </source>
</evidence>
<comment type="caution">
    <text evidence="9">The sequence shown here is derived from an EMBL/GenBank/DDBJ whole genome shotgun (WGS) entry which is preliminary data.</text>
</comment>
<keyword evidence="2" id="KW-1134">Transmembrane beta strand</keyword>
<keyword evidence="3" id="KW-0812">Transmembrane</keyword>
<keyword evidence="5" id="KW-0472">Membrane</keyword>
<proteinExistence type="predicted"/>
<dbReference type="Gene3D" id="3.10.20.310">
    <property type="entry name" value="membrane protein fhac"/>
    <property type="match status" value="5"/>
</dbReference>
<dbReference type="InterPro" id="IPR010827">
    <property type="entry name" value="BamA/TamA_POTRA"/>
</dbReference>
<feature type="domain" description="POTRA" evidence="8">
    <location>
        <begin position="367"/>
        <end position="439"/>
    </location>
</feature>
<name>A0A9D6L726_UNCEI</name>
<evidence type="ECO:0000259" key="8">
    <source>
        <dbReference type="PROSITE" id="PS51779"/>
    </source>
</evidence>
<keyword evidence="6" id="KW-0998">Cell outer membrane</keyword>
<dbReference type="NCBIfam" id="TIGR03303">
    <property type="entry name" value="OM_YaeT"/>
    <property type="match status" value="1"/>
</dbReference>